<dbReference type="NCBIfam" id="TIGR00916">
    <property type="entry name" value="2A0604s01"/>
    <property type="match status" value="1"/>
</dbReference>
<evidence type="ECO:0000256" key="10">
    <source>
        <dbReference type="ARBA" id="ARBA00060856"/>
    </source>
</evidence>
<dbReference type="EMBL" id="JACQRX010000097">
    <property type="protein sequence ID" value="MBI4251248.1"/>
    <property type="molecule type" value="Genomic_DNA"/>
</dbReference>
<evidence type="ECO:0000256" key="5">
    <source>
        <dbReference type="ARBA" id="ARBA00022927"/>
    </source>
</evidence>
<dbReference type="FunFam" id="1.20.1640.10:FF:000024">
    <property type="entry name" value="Multifunctional fusion protein"/>
    <property type="match status" value="1"/>
</dbReference>
<evidence type="ECO:0000256" key="12">
    <source>
        <dbReference type="ARBA" id="ARBA00065973"/>
    </source>
</evidence>
<comment type="subunit">
    <text evidence="12">Part of the essential Sec protein translocation apparatus which comprises SecA, SecYEG and auxiliary proteins SecDF-YajC and YidC.</text>
</comment>
<dbReference type="Pfam" id="PF07549">
    <property type="entry name" value="Sec_GG"/>
    <property type="match status" value="1"/>
</dbReference>
<dbReference type="SUPFAM" id="SSF82866">
    <property type="entry name" value="Multidrug efflux transporter AcrB transmembrane domain"/>
    <property type="match status" value="1"/>
</dbReference>
<evidence type="ECO:0000259" key="14">
    <source>
        <dbReference type="Pfam" id="PF02355"/>
    </source>
</evidence>
<keyword evidence="4 13" id="KW-0812">Transmembrane</keyword>
<dbReference type="InterPro" id="IPR022645">
    <property type="entry name" value="SecD/SecF_bac"/>
</dbReference>
<keyword evidence="2 13" id="KW-0813">Transport</keyword>
<reference evidence="15" key="1">
    <citation type="submission" date="2020-07" db="EMBL/GenBank/DDBJ databases">
        <title>Huge and variable diversity of episymbiotic CPR bacteria and DPANN archaea in groundwater ecosystems.</title>
        <authorList>
            <person name="He C.Y."/>
            <person name="Keren R."/>
            <person name="Whittaker M."/>
            <person name="Farag I.F."/>
            <person name="Doudna J."/>
            <person name="Cate J.H.D."/>
            <person name="Banfield J.F."/>
        </authorList>
    </citation>
    <scope>NUCLEOTIDE SEQUENCE</scope>
    <source>
        <strain evidence="15">NC_groundwater_1370_Ag_S-0.2um_69_93</strain>
    </source>
</reference>
<accession>A0A932ZSZ2</accession>
<gene>
    <name evidence="13 15" type="primary">secF</name>
    <name evidence="15" type="ORF">HY618_02220</name>
</gene>
<dbReference type="PANTHER" id="PTHR30081">
    <property type="entry name" value="PROTEIN-EXPORT MEMBRANE PROTEIN SEC"/>
    <property type="match status" value="1"/>
</dbReference>
<comment type="similarity">
    <text evidence="11">In the N-terminal section; belongs to the SecD/SecF family. SecD subfamily.</text>
</comment>
<evidence type="ECO:0000256" key="4">
    <source>
        <dbReference type="ARBA" id="ARBA00022692"/>
    </source>
</evidence>
<organism evidence="15 16">
    <name type="scientific">Tectimicrobiota bacterium</name>
    <dbReference type="NCBI Taxonomy" id="2528274"/>
    <lineage>
        <taxon>Bacteria</taxon>
        <taxon>Pseudomonadati</taxon>
        <taxon>Nitrospinota/Tectimicrobiota group</taxon>
        <taxon>Candidatus Tectimicrobiota</taxon>
    </lineage>
</organism>
<dbReference type="NCBIfam" id="TIGR00966">
    <property type="entry name" value="transloc_SecF"/>
    <property type="match status" value="1"/>
</dbReference>
<dbReference type="GO" id="GO:0006605">
    <property type="term" value="P:protein targeting"/>
    <property type="evidence" value="ECO:0007669"/>
    <property type="project" value="UniProtKB-UniRule"/>
</dbReference>
<dbReference type="InterPro" id="IPR048634">
    <property type="entry name" value="SecD_SecF_C"/>
</dbReference>
<dbReference type="GO" id="GO:0005886">
    <property type="term" value="C:plasma membrane"/>
    <property type="evidence" value="ECO:0007669"/>
    <property type="project" value="UniProtKB-SubCell"/>
</dbReference>
<dbReference type="InterPro" id="IPR022813">
    <property type="entry name" value="SecD/SecF_arch_bac"/>
</dbReference>
<dbReference type="GO" id="GO:0015450">
    <property type="term" value="F:protein-transporting ATPase activity"/>
    <property type="evidence" value="ECO:0007669"/>
    <property type="project" value="InterPro"/>
</dbReference>
<feature type="transmembrane region" description="Helical" evidence="13">
    <location>
        <begin position="18"/>
        <end position="36"/>
    </location>
</feature>
<feature type="transmembrane region" description="Helical" evidence="13">
    <location>
        <begin position="265"/>
        <end position="294"/>
    </location>
</feature>
<evidence type="ECO:0000256" key="8">
    <source>
        <dbReference type="ARBA" id="ARBA00023136"/>
    </source>
</evidence>
<evidence type="ECO:0000256" key="1">
    <source>
        <dbReference type="ARBA" id="ARBA00004651"/>
    </source>
</evidence>
<comment type="caution">
    <text evidence="15">The sequence shown here is derived from an EMBL/GenBank/DDBJ whole genome shotgun (WGS) entry which is preliminary data.</text>
</comment>
<evidence type="ECO:0000256" key="13">
    <source>
        <dbReference type="HAMAP-Rule" id="MF_01464"/>
    </source>
</evidence>
<comment type="subunit">
    <text evidence="13">Forms a complex with SecD. Part of the essential Sec protein translocation apparatus which comprises SecA, SecYEG and auxiliary proteins SecDF. Other proteins may also be involved.</text>
</comment>
<keyword evidence="3 13" id="KW-1003">Cell membrane</keyword>
<keyword evidence="6 13" id="KW-1133">Transmembrane helix</keyword>
<evidence type="ECO:0000256" key="6">
    <source>
        <dbReference type="ARBA" id="ARBA00022989"/>
    </source>
</evidence>
<dbReference type="PRINTS" id="PR01755">
    <property type="entry name" value="SECFTRNLCASE"/>
</dbReference>
<keyword evidence="7 13" id="KW-0811">Translocation</keyword>
<comment type="subcellular location">
    <subcellularLocation>
        <location evidence="1 13">Cell membrane</location>
        <topology evidence="1 13">Multi-pass membrane protein</topology>
    </subcellularLocation>
</comment>
<evidence type="ECO:0000256" key="11">
    <source>
        <dbReference type="ARBA" id="ARBA00061053"/>
    </source>
</evidence>
<proteinExistence type="inferred from homology"/>
<feature type="transmembrane region" description="Helical" evidence="13">
    <location>
        <begin position="138"/>
        <end position="155"/>
    </location>
</feature>
<evidence type="ECO:0000256" key="3">
    <source>
        <dbReference type="ARBA" id="ARBA00022475"/>
    </source>
</evidence>
<evidence type="ECO:0000313" key="15">
    <source>
        <dbReference type="EMBL" id="MBI4251248.1"/>
    </source>
</evidence>
<dbReference type="GO" id="GO:0043952">
    <property type="term" value="P:protein transport by the Sec complex"/>
    <property type="evidence" value="ECO:0007669"/>
    <property type="project" value="UniProtKB-UniRule"/>
</dbReference>
<protein>
    <recommendedName>
        <fullName evidence="13">Protein-export membrane protein SecF</fullName>
    </recommendedName>
</protein>
<comment type="similarity">
    <text evidence="13">Belongs to the SecD/SecF family. SecF subfamily.</text>
</comment>
<feature type="transmembrane region" description="Helical" evidence="13">
    <location>
        <begin position="187"/>
        <end position="210"/>
    </location>
</feature>
<dbReference type="InterPro" id="IPR022646">
    <property type="entry name" value="SecD/SecF_CS"/>
</dbReference>
<dbReference type="Proteomes" id="UP000752292">
    <property type="component" value="Unassembled WGS sequence"/>
</dbReference>
<dbReference type="InterPro" id="IPR055344">
    <property type="entry name" value="SecD_SecF_C_bact"/>
</dbReference>
<dbReference type="InterPro" id="IPR005665">
    <property type="entry name" value="SecF_bac"/>
</dbReference>
<evidence type="ECO:0000256" key="2">
    <source>
        <dbReference type="ARBA" id="ARBA00022448"/>
    </source>
</evidence>
<keyword evidence="8 13" id="KW-0472">Membrane</keyword>
<evidence type="ECO:0000256" key="7">
    <source>
        <dbReference type="ARBA" id="ARBA00023010"/>
    </source>
</evidence>
<feature type="domain" description="Protein export membrane protein SecD/SecF C-terminal" evidence="14">
    <location>
        <begin position="117"/>
        <end position="290"/>
    </location>
</feature>
<dbReference type="GO" id="GO:0065002">
    <property type="term" value="P:intracellular protein transmembrane transport"/>
    <property type="evidence" value="ECO:0007669"/>
    <property type="project" value="UniProtKB-UniRule"/>
</dbReference>
<sequence>MEIVRPDLNFDFVGKRRIFVGISCAAVLLSILLLAARGLNYGIDFVGGTIVQVAFKEKKPIGDVRRVVSGLNLGDAVIQEFGSDREFLIRVGQLKGSAESADKRITDALAGAFGRASFEMRRTESVGPQVGDDLKRKAMSSVIFAWLGILIYVGFRFRFVPAAASIIALIHDVIITLGAFALTGKEFSLPIVAAVLTIIGYSINDTIVVFDRIRENTRLSRRSELGEVINASINQTLSRTILTAGTTMITVLAFLFLGGEVISDFAFALAVGIVVGTYSSVYVASPILLAFPGYSGGLSAPRRKKAAARS</sequence>
<feature type="transmembrane region" description="Helical" evidence="13">
    <location>
        <begin position="162"/>
        <end position="181"/>
    </location>
</feature>
<keyword evidence="5 13" id="KW-0653">Protein transport</keyword>
<dbReference type="AlphaFoldDB" id="A0A932ZSZ2"/>
<comment type="function">
    <text evidence="9 13">Part of the Sec protein translocase complex. Interacts with the SecYEG preprotein conducting channel. SecDF uses the proton motive force (PMF) to complete protein translocation after the ATP-dependent function of SecA.</text>
</comment>
<feature type="transmembrane region" description="Helical" evidence="13">
    <location>
        <begin position="241"/>
        <end position="259"/>
    </location>
</feature>
<evidence type="ECO:0000256" key="9">
    <source>
        <dbReference type="ARBA" id="ARBA00059018"/>
    </source>
</evidence>
<evidence type="ECO:0000313" key="16">
    <source>
        <dbReference type="Proteomes" id="UP000752292"/>
    </source>
</evidence>
<dbReference type="Gene3D" id="1.20.1640.10">
    <property type="entry name" value="Multidrug efflux transporter AcrB transmembrane domain"/>
    <property type="match status" value="1"/>
</dbReference>
<comment type="similarity">
    <text evidence="10">In the C-terminal section; belongs to the SecD/SecF family. SecF subfamily.</text>
</comment>
<dbReference type="HAMAP" id="MF_01464_B">
    <property type="entry name" value="SecF_B"/>
    <property type="match status" value="1"/>
</dbReference>
<dbReference type="PANTHER" id="PTHR30081:SF8">
    <property type="entry name" value="PROTEIN TRANSLOCASE SUBUNIT SECF"/>
    <property type="match status" value="1"/>
</dbReference>
<name>A0A932ZSZ2_UNCTE</name>
<dbReference type="Pfam" id="PF02355">
    <property type="entry name" value="SecD_SecF_C"/>
    <property type="match status" value="1"/>
</dbReference>